<keyword evidence="2" id="KW-1185">Reference proteome</keyword>
<gene>
    <name evidence="1" type="ORF">Nepgr_016629</name>
</gene>
<dbReference type="Proteomes" id="UP001279734">
    <property type="component" value="Unassembled WGS sequence"/>
</dbReference>
<name>A0AAD3XRS6_NEPGR</name>
<comment type="caution">
    <text evidence="1">The sequence shown here is derived from an EMBL/GenBank/DDBJ whole genome shotgun (WGS) entry which is preliminary data.</text>
</comment>
<evidence type="ECO:0000313" key="2">
    <source>
        <dbReference type="Proteomes" id="UP001279734"/>
    </source>
</evidence>
<dbReference type="AlphaFoldDB" id="A0AAD3XRS6"/>
<reference evidence="1" key="1">
    <citation type="submission" date="2023-05" db="EMBL/GenBank/DDBJ databases">
        <title>Nepenthes gracilis genome sequencing.</title>
        <authorList>
            <person name="Fukushima K."/>
        </authorList>
    </citation>
    <scope>NUCLEOTIDE SEQUENCE</scope>
    <source>
        <strain evidence="1">SING2019-196</strain>
    </source>
</reference>
<proteinExistence type="predicted"/>
<dbReference type="EMBL" id="BSYO01000014">
    <property type="protein sequence ID" value="GMH14788.1"/>
    <property type="molecule type" value="Genomic_DNA"/>
</dbReference>
<evidence type="ECO:0000313" key="1">
    <source>
        <dbReference type="EMBL" id="GMH14788.1"/>
    </source>
</evidence>
<protein>
    <submittedName>
        <fullName evidence="1">Uncharacterized protein</fullName>
    </submittedName>
</protein>
<accession>A0AAD3XRS6</accession>
<sequence>MERGIGVKARALAFSFQTRGENSSNIIQGWLWAPSISWQLTTRLTKPVTIEGRLWVSPVTKQLISRPTTPATEQEISLTELKITSLEREATSKGLQSTRPRLLTGIAAGFRANGSHPPST</sequence>
<organism evidence="1 2">
    <name type="scientific">Nepenthes gracilis</name>
    <name type="common">Slender pitcher plant</name>
    <dbReference type="NCBI Taxonomy" id="150966"/>
    <lineage>
        <taxon>Eukaryota</taxon>
        <taxon>Viridiplantae</taxon>
        <taxon>Streptophyta</taxon>
        <taxon>Embryophyta</taxon>
        <taxon>Tracheophyta</taxon>
        <taxon>Spermatophyta</taxon>
        <taxon>Magnoliopsida</taxon>
        <taxon>eudicotyledons</taxon>
        <taxon>Gunneridae</taxon>
        <taxon>Pentapetalae</taxon>
        <taxon>Caryophyllales</taxon>
        <taxon>Nepenthaceae</taxon>
        <taxon>Nepenthes</taxon>
    </lineage>
</organism>